<evidence type="ECO:0000256" key="10">
    <source>
        <dbReference type="ARBA" id="ARBA00022989"/>
    </source>
</evidence>
<comment type="caution">
    <text evidence="14">The sequence shown here is derived from an EMBL/GenBank/DDBJ whole genome shotgun (WGS) entry which is preliminary data.</text>
</comment>
<evidence type="ECO:0000256" key="5">
    <source>
        <dbReference type="ARBA" id="ARBA00022448"/>
    </source>
</evidence>
<accession>A0A8H7PE96</accession>
<comment type="function">
    <text evidence="1">Accessory subunit of the mitochondrial membrane respiratory chain NADH dehydrogenase (Complex I), that is believed not to be involved in catalysis. Complex I functions in the transfer of electrons from NADH to the respiratory chain. The immediate electron acceptor for the enzyme is believed to be ubiquinone.</text>
</comment>
<keyword evidence="9" id="KW-0249">Electron transport</keyword>
<comment type="similarity">
    <text evidence="3">Belongs to the complex I NDUFA1 subunit family.</text>
</comment>
<evidence type="ECO:0000313" key="14">
    <source>
        <dbReference type="EMBL" id="KAG2171751.1"/>
    </source>
</evidence>
<evidence type="ECO:0000256" key="11">
    <source>
        <dbReference type="ARBA" id="ARBA00023128"/>
    </source>
</evidence>
<keyword evidence="12 13" id="KW-0472">Membrane</keyword>
<keyword evidence="8" id="KW-0999">Mitochondrion inner membrane</keyword>
<keyword evidence="6" id="KW-0679">Respiratory chain</keyword>
<keyword evidence="5" id="KW-0813">Transport</keyword>
<dbReference type="InterPro" id="IPR017384">
    <property type="entry name" value="NADH_Ub_cplx-1_asu_su-1"/>
</dbReference>
<feature type="transmembrane region" description="Helical" evidence="13">
    <location>
        <begin position="6"/>
        <end position="27"/>
    </location>
</feature>
<dbReference type="GO" id="GO:0005743">
    <property type="term" value="C:mitochondrial inner membrane"/>
    <property type="evidence" value="ECO:0007669"/>
    <property type="project" value="UniProtKB-SubCell"/>
</dbReference>
<evidence type="ECO:0000256" key="2">
    <source>
        <dbReference type="ARBA" id="ARBA00004298"/>
    </source>
</evidence>
<gene>
    <name evidence="14" type="ORF">INT43_008131</name>
</gene>
<evidence type="ECO:0000256" key="9">
    <source>
        <dbReference type="ARBA" id="ARBA00022982"/>
    </source>
</evidence>
<evidence type="ECO:0000256" key="13">
    <source>
        <dbReference type="SAM" id="Phobius"/>
    </source>
</evidence>
<evidence type="ECO:0000256" key="8">
    <source>
        <dbReference type="ARBA" id="ARBA00022792"/>
    </source>
</evidence>
<dbReference type="AlphaFoldDB" id="A0A8H7PE96"/>
<dbReference type="PANTHER" id="PTHR17098">
    <property type="entry name" value="NADH-UBIQUINONE OXIDOREDUCTASE MWFE SUBUNIT"/>
    <property type="match status" value="1"/>
</dbReference>
<dbReference type="EMBL" id="JAEPQZ010000019">
    <property type="protein sequence ID" value="KAG2171751.1"/>
    <property type="molecule type" value="Genomic_DNA"/>
</dbReference>
<evidence type="ECO:0000313" key="15">
    <source>
        <dbReference type="Proteomes" id="UP000654370"/>
    </source>
</evidence>
<evidence type="ECO:0000256" key="12">
    <source>
        <dbReference type="ARBA" id="ARBA00023136"/>
    </source>
</evidence>
<keyword evidence="15" id="KW-1185">Reference proteome</keyword>
<reference evidence="14" key="1">
    <citation type="submission" date="2020-12" db="EMBL/GenBank/DDBJ databases">
        <title>Metabolic potential, ecology and presence of endohyphal bacteria is reflected in genomic diversity of Mucoromycotina.</title>
        <authorList>
            <person name="Muszewska A."/>
            <person name="Okrasinska A."/>
            <person name="Steczkiewicz K."/>
            <person name="Drgas O."/>
            <person name="Orlowska M."/>
            <person name="Perlinska-Lenart U."/>
            <person name="Aleksandrzak-Piekarczyk T."/>
            <person name="Szatraj K."/>
            <person name="Zielenkiewicz U."/>
            <person name="Pilsyk S."/>
            <person name="Malc E."/>
            <person name="Mieczkowski P."/>
            <person name="Kruszewska J.S."/>
            <person name="Biernat P."/>
            <person name="Pawlowska J."/>
        </authorList>
    </citation>
    <scope>NUCLEOTIDE SEQUENCE</scope>
    <source>
        <strain evidence="14">WA0000067209</strain>
    </source>
</reference>
<organism evidence="14 15">
    <name type="scientific">Mortierella isabellina</name>
    <name type="common">Filamentous fungus</name>
    <name type="synonym">Umbelopsis isabellina</name>
    <dbReference type="NCBI Taxonomy" id="91625"/>
    <lineage>
        <taxon>Eukaryota</taxon>
        <taxon>Fungi</taxon>
        <taxon>Fungi incertae sedis</taxon>
        <taxon>Mucoromycota</taxon>
        <taxon>Mucoromycotina</taxon>
        <taxon>Umbelopsidomycetes</taxon>
        <taxon>Umbelopsidales</taxon>
        <taxon>Umbelopsidaceae</taxon>
        <taxon>Umbelopsis</taxon>
    </lineage>
</organism>
<keyword evidence="11" id="KW-0496">Mitochondrion</keyword>
<dbReference type="Pfam" id="PF15879">
    <property type="entry name" value="MWFE"/>
    <property type="match status" value="1"/>
</dbReference>
<evidence type="ECO:0000256" key="4">
    <source>
        <dbReference type="ARBA" id="ARBA00016392"/>
    </source>
</evidence>
<feature type="non-terminal residue" evidence="14">
    <location>
        <position position="1"/>
    </location>
</feature>
<keyword evidence="10 13" id="KW-1133">Transmembrane helix</keyword>
<evidence type="ECO:0000256" key="6">
    <source>
        <dbReference type="ARBA" id="ARBA00022660"/>
    </source>
</evidence>
<name>A0A8H7PE96_MORIS</name>
<proteinExistence type="inferred from homology"/>
<keyword evidence="7 13" id="KW-0812">Transmembrane</keyword>
<dbReference type="PANTHER" id="PTHR17098:SF2">
    <property type="entry name" value="NADH DEHYDROGENASE [UBIQUINONE] 1 ALPHA SUBCOMPLEX SUBUNIT 1"/>
    <property type="match status" value="1"/>
</dbReference>
<evidence type="ECO:0000256" key="1">
    <source>
        <dbReference type="ARBA" id="ARBA00003195"/>
    </source>
</evidence>
<dbReference type="OrthoDB" id="1920692at2759"/>
<evidence type="ECO:0000256" key="7">
    <source>
        <dbReference type="ARBA" id="ARBA00022692"/>
    </source>
</evidence>
<dbReference type="Proteomes" id="UP000654370">
    <property type="component" value="Unassembled WGS sequence"/>
</dbReference>
<evidence type="ECO:0000256" key="3">
    <source>
        <dbReference type="ARBA" id="ARBA00009960"/>
    </source>
</evidence>
<sequence length="86" mass="9848">PVPIEALIPFGIIAGFFTLTGTGLQAVKYYSNDRKPPRYNLDFWDEQMMERDRRLTGSLRGQSTEPVAPSAFSTNSVWYLEKPRNH</sequence>
<protein>
    <recommendedName>
        <fullName evidence="4">NADH dehydrogenase [ubiquinone] 1 alpha subcomplex subunit 1</fullName>
    </recommendedName>
</protein>
<comment type="subcellular location">
    <subcellularLocation>
        <location evidence="2">Mitochondrion inner membrane</location>
        <topology evidence="2">Single-pass membrane protein</topology>
        <orientation evidence="2">Matrix side</orientation>
    </subcellularLocation>
</comment>